<evidence type="ECO:0000256" key="3">
    <source>
        <dbReference type="ARBA" id="ARBA00023159"/>
    </source>
</evidence>
<organism evidence="8 9">
    <name type="scientific">Prymnesium parvum</name>
    <name type="common">Toxic golden alga</name>
    <dbReference type="NCBI Taxonomy" id="97485"/>
    <lineage>
        <taxon>Eukaryota</taxon>
        <taxon>Haptista</taxon>
        <taxon>Haptophyta</taxon>
        <taxon>Prymnesiophyceae</taxon>
        <taxon>Prymnesiales</taxon>
        <taxon>Prymnesiaceae</taxon>
        <taxon>Prymnesium</taxon>
    </lineage>
</organism>
<keyword evidence="5 6" id="KW-0539">Nucleus</keyword>
<evidence type="ECO:0000313" key="9">
    <source>
        <dbReference type="Proteomes" id="UP001515480"/>
    </source>
</evidence>
<name>A0AB34IMX4_PRYPA</name>
<evidence type="ECO:0000256" key="6">
    <source>
        <dbReference type="RuleBase" id="RU366036"/>
    </source>
</evidence>
<evidence type="ECO:0000256" key="1">
    <source>
        <dbReference type="ARBA" id="ARBA00004123"/>
    </source>
</evidence>
<dbReference type="EMBL" id="JBGBPQ010000023">
    <property type="protein sequence ID" value="KAL1500600.1"/>
    <property type="molecule type" value="Genomic_DNA"/>
</dbReference>
<accession>A0AB34IMX4</accession>
<sequence length="142" mass="16174">MSEPLPGDLISQMQLKVNDLCRAYFTSIGRLQNEAAERADGEKAPDPASFALATSLATEVVQMHRDFGEMIDELERVHVPEEEQSRRLRELQEKHALVTARLREQTAQAEAIRSELRRDLNELLRGMRAAEKCDDRLDDNLS</sequence>
<evidence type="ECO:0000256" key="2">
    <source>
        <dbReference type="ARBA" id="ARBA00023015"/>
    </source>
</evidence>
<proteinExistence type="inferred from homology"/>
<dbReference type="AlphaFoldDB" id="A0AB34IMX4"/>
<comment type="subcellular location">
    <subcellularLocation>
        <location evidence="1 6">Nucleus</location>
    </subcellularLocation>
</comment>
<dbReference type="Proteomes" id="UP001515480">
    <property type="component" value="Unassembled WGS sequence"/>
</dbReference>
<dbReference type="PANTHER" id="PTHR13381">
    <property type="entry name" value="RNA POLYMERASE II HOLOENZYME COMPONENT SRB7"/>
    <property type="match status" value="1"/>
</dbReference>
<dbReference type="InterPro" id="IPR021384">
    <property type="entry name" value="Mediator_Med21"/>
</dbReference>
<feature type="coiled-coil region" evidence="7">
    <location>
        <begin position="88"/>
        <end position="122"/>
    </location>
</feature>
<keyword evidence="9" id="KW-1185">Reference proteome</keyword>
<keyword evidence="4 6" id="KW-0804">Transcription</keyword>
<dbReference type="GO" id="GO:0003712">
    <property type="term" value="F:transcription coregulator activity"/>
    <property type="evidence" value="ECO:0007669"/>
    <property type="project" value="TreeGrafter"/>
</dbReference>
<dbReference type="SUPFAM" id="SSF140718">
    <property type="entry name" value="Mediator hinge subcomplex-like"/>
    <property type="match status" value="1"/>
</dbReference>
<dbReference type="Gene3D" id="6.10.280.10">
    <property type="entry name" value="Mediator complex, subunit Med21"/>
    <property type="match status" value="1"/>
</dbReference>
<dbReference type="GO" id="GO:0016592">
    <property type="term" value="C:mediator complex"/>
    <property type="evidence" value="ECO:0007669"/>
    <property type="project" value="UniProtKB-UniRule"/>
</dbReference>
<comment type="subunit">
    <text evidence="6">Component of the Mediator complex.</text>
</comment>
<dbReference type="GO" id="GO:0006357">
    <property type="term" value="P:regulation of transcription by RNA polymerase II"/>
    <property type="evidence" value="ECO:0007669"/>
    <property type="project" value="TreeGrafter"/>
</dbReference>
<keyword evidence="7" id="KW-0175">Coiled coil</keyword>
<evidence type="ECO:0000256" key="4">
    <source>
        <dbReference type="ARBA" id="ARBA00023163"/>
    </source>
</evidence>
<comment type="similarity">
    <text evidence="6">Belongs to the Mediator complex subunit 21 family.</text>
</comment>
<reference evidence="8 9" key="1">
    <citation type="journal article" date="2024" name="Science">
        <title>Giant polyketide synthase enzymes in the biosynthesis of giant marine polyether toxins.</title>
        <authorList>
            <person name="Fallon T.R."/>
            <person name="Shende V.V."/>
            <person name="Wierzbicki I.H."/>
            <person name="Pendleton A.L."/>
            <person name="Watervoot N.F."/>
            <person name="Auber R.P."/>
            <person name="Gonzalez D.J."/>
            <person name="Wisecaver J.H."/>
            <person name="Moore B.S."/>
        </authorList>
    </citation>
    <scope>NUCLEOTIDE SEQUENCE [LARGE SCALE GENOMIC DNA]</scope>
    <source>
        <strain evidence="8 9">12B1</strain>
    </source>
</reference>
<dbReference type="PANTHER" id="PTHR13381:SF0">
    <property type="entry name" value="MEDIATOR OF RNA POLYMERASE II TRANSCRIPTION SUBUNIT 21"/>
    <property type="match status" value="1"/>
</dbReference>
<comment type="caution">
    <text evidence="8">The sequence shown here is derived from an EMBL/GenBank/DDBJ whole genome shotgun (WGS) entry which is preliminary data.</text>
</comment>
<evidence type="ECO:0000256" key="5">
    <source>
        <dbReference type="ARBA" id="ARBA00023242"/>
    </source>
</evidence>
<keyword evidence="2 6" id="KW-0805">Transcription regulation</keyword>
<comment type="function">
    <text evidence="6">Component of the Mediator complex, a coactivator involved in the regulated transcription of nearly all RNA polymerase II-dependent genes. Mediator functions as a bridge to convey information from gene-specific regulatory proteins to the basal RNA polymerase II transcription machinery. Mediator is recruited to promoters by direct interactions with regulatory proteins and serves as a scaffold for the assembly of a functional preinitiation complex with RNA polymerase II and the general transcription factors.</text>
</comment>
<evidence type="ECO:0000256" key="7">
    <source>
        <dbReference type="SAM" id="Coils"/>
    </source>
</evidence>
<dbReference type="InterPro" id="IPR037212">
    <property type="entry name" value="Med7/Med21-like"/>
</dbReference>
<keyword evidence="3 6" id="KW-0010">Activator</keyword>
<protein>
    <recommendedName>
        <fullName evidence="6">Mediator of RNA polymerase II transcription subunit 21</fullName>
    </recommendedName>
</protein>
<gene>
    <name evidence="8" type="ORF">AB1Y20_013252</name>
</gene>
<evidence type="ECO:0000313" key="8">
    <source>
        <dbReference type="EMBL" id="KAL1500600.1"/>
    </source>
</evidence>